<proteinExistence type="inferred from homology"/>
<accession>A0A0L8BW15</accession>
<dbReference type="PANTHER" id="PTHR33202:SF2">
    <property type="entry name" value="FERRIC UPTAKE REGULATION PROTEIN"/>
    <property type="match status" value="1"/>
</dbReference>
<feature type="binding site" evidence="12">
    <location>
        <position position="93"/>
    </location>
    <ligand>
        <name>Fe cation</name>
        <dbReference type="ChEBI" id="CHEBI:24875"/>
    </ligand>
</feature>
<evidence type="ECO:0000256" key="10">
    <source>
        <dbReference type="ARBA" id="ARBA00023125"/>
    </source>
</evidence>
<evidence type="ECO:0000256" key="2">
    <source>
        <dbReference type="ARBA" id="ARBA00007957"/>
    </source>
</evidence>
<keyword evidence="6 13" id="KW-0678">Repressor</keyword>
<evidence type="ECO:0000256" key="7">
    <source>
        <dbReference type="ARBA" id="ARBA00022723"/>
    </source>
</evidence>
<keyword evidence="11 13" id="KW-0804">Transcription</keyword>
<protein>
    <recommendedName>
        <fullName evidence="4 13">Ferric uptake regulation protein</fullName>
    </recommendedName>
</protein>
<comment type="similarity">
    <text evidence="2 13">Belongs to the Fur family.</text>
</comment>
<dbReference type="InterPro" id="IPR002481">
    <property type="entry name" value="FUR"/>
</dbReference>
<dbReference type="OrthoDB" id="8659436at2"/>
<evidence type="ECO:0000256" key="8">
    <source>
        <dbReference type="ARBA" id="ARBA00022833"/>
    </source>
</evidence>
<dbReference type="FunFam" id="1.10.10.10:FF:000051">
    <property type="entry name" value="Fur family transcriptional regulator"/>
    <property type="match status" value="1"/>
</dbReference>
<evidence type="ECO:0000313" key="14">
    <source>
        <dbReference type="EMBL" id="KOF18931.1"/>
    </source>
</evidence>
<dbReference type="GO" id="GO:0008270">
    <property type="term" value="F:zinc ion binding"/>
    <property type="evidence" value="ECO:0007669"/>
    <property type="project" value="TreeGrafter"/>
</dbReference>
<keyword evidence="5 13" id="KW-0963">Cytoplasm</keyword>
<keyword evidence="12 13" id="KW-0408">Iron</keyword>
<dbReference type="InterPro" id="IPR036390">
    <property type="entry name" value="WH_DNA-bd_sf"/>
</dbReference>
<reference evidence="15" key="1">
    <citation type="submission" date="2015-07" db="EMBL/GenBank/DDBJ databases">
        <title>Whole genome sequence of an Ensifer adhaerens strain isolated from a cave pool in the Wind Cave National Park.</title>
        <authorList>
            <person name="Eng W.W.H."/>
            <person name="Gan H.M."/>
            <person name="Barton H.A."/>
            <person name="Savka M.A."/>
        </authorList>
    </citation>
    <scope>NUCLEOTIDE SEQUENCE [LARGE SCALE GENOMIC DNA]</scope>
    <source>
        <strain evidence="15">SD006</strain>
    </source>
</reference>
<evidence type="ECO:0000256" key="11">
    <source>
        <dbReference type="ARBA" id="ARBA00023163"/>
    </source>
</evidence>
<keyword evidence="10 13" id="KW-0238">DNA-binding</keyword>
<comment type="subunit">
    <text evidence="3 13">Homodimer.</text>
</comment>
<evidence type="ECO:0000256" key="6">
    <source>
        <dbReference type="ARBA" id="ARBA00022491"/>
    </source>
</evidence>
<evidence type="ECO:0000256" key="3">
    <source>
        <dbReference type="ARBA" id="ARBA00011738"/>
    </source>
</evidence>
<dbReference type="EMBL" id="LGAP01000006">
    <property type="protein sequence ID" value="KOF18931.1"/>
    <property type="molecule type" value="Genomic_DNA"/>
</dbReference>
<dbReference type="GO" id="GO:0003700">
    <property type="term" value="F:DNA-binding transcription factor activity"/>
    <property type="evidence" value="ECO:0007669"/>
    <property type="project" value="UniProtKB-UniRule"/>
</dbReference>
<dbReference type="SUPFAM" id="SSF46785">
    <property type="entry name" value="Winged helix' DNA-binding domain"/>
    <property type="match status" value="1"/>
</dbReference>
<dbReference type="CDD" id="cd07153">
    <property type="entry name" value="Fur_like"/>
    <property type="match status" value="1"/>
</dbReference>
<dbReference type="PANTHER" id="PTHR33202">
    <property type="entry name" value="ZINC UPTAKE REGULATION PROTEIN"/>
    <property type="match status" value="1"/>
</dbReference>
<organism evidence="14 15">
    <name type="scientific">Ensifer adhaerens</name>
    <name type="common">Sinorhizobium morelense</name>
    <dbReference type="NCBI Taxonomy" id="106592"/>
    <lineage>
        <taxon>Bacteria</taxon>
        <taxon>Pseudomonadati</taxon>
        <taxon>Pseudomonadota</taxon>
        <taxon>Alphaproteobacteria</taxon>
        <taxon>Hyphomicrobiales</taxon>
        <taxon>Rhizobiaceae</taxon>
        <taxon>Sinorhizobium/Ensifer group</taxon>
        <taxon>Ensifer</taxon>
    </lineage>
</organism>
<dbReference type="GO" id="GO:1900376">
    <property type="term" value="P:regulation of secondary metabolite biosynthetic process"/>
    <property type="evidence" value="ECO:0007669"/>
    <property type="project" value="TreeGrafter"/>
</dbReference>
<dbReference type="GO" id="GO:0000976">
    <property type="term" value="F:transcription cis-regulatory region binding"/>
    <property type="evidence" value="ECO:0007669"/>
    <property type="project" value="TreeGrafter"/>
</dbReference>
<dbReference type="Gene3D" id="1.10.10.10">
    <property type="entry name" value="Winged helix-like DNA-binding domain superfamily/Winged helix DNA-binding domain"/>
    <property type="match status" value="1"/>
</dbReference>
<evidence type="ECO:0000256" key="13">
    <source>
        <dbReference type="RuleBase" id="RU364037"/>
    </source>
</evidence>
<sequence>MKQNKNRVEELEGVLRDGGVRVTRQRAAILKILATAEDHPDASELHRRAKEIDATVSLSTVYRTLSALEQQGVIHRHAFESATARFETADAPHHDHLIDIDTGAVIEFRSDKIEQLQAEIAAELGYDLVRHRLELYCRKRKD</sequence>
<evidence type="ECO:0000256" key="5">
    <source>
        <dbReference type="ARBA" id="ARBA00022490"/>
    </source>
</evidence>
<dbReference type="GO" id="GO:0045892">
    <property type="term" value="P:negative regulation of DNA-templated transcription"/>
    <property type="evidence" value="ECO:0007669"/>
    <property type="project" value="TreeGrafter"/>
</dbReference>
<dbReference type="InterPro" id="IPR043135">
    <property type="entry name" value="Fur_C"/>
</dbReference>
<evidence type="ECO:0000313" key="15">
    <source>
        <dbReference type="Proteomes" id="UP000037425"/>
    </source>
</evidence>
<keyword evidence="8 13" id="KW-0862">Zinc</keyword>
<comment type="subcellular location">
    <subcellularLocation>
        <location evidence="1 13">Cytoplasm</location>
    </subcellularLocation>
</comment>
<dbReference type="Pfam" id="PF01475">
    <property type="entry name" value="FUR"/>
    <property type="match status" value="1"/>
</dbReference>
<dbReference type="GO" id="GO:0005829">
    <property type="term" value="C:cytosol"/>
    <property type="evidence" value="ECO:0007669"/>
    <property type="project" value="TreeGrafter"/>
</dbReference>
<feature type="binding site" evidence="12">
    <location>
        <position position="95"/>
    </location>
    <ligand>
        <name>Fe cation</name>
        <dbReference type="ChEBI" id="CHEBI:24875"/>
    </ligand>
</feature>
<dbReference type="InterPro" id="IPR036388">
    <property type="entry name" value="WH-like_DNA-bd_sf"/>
</dbReference>
<dbReference type="PATRIC" id="fig|106592.7.peg.6756"/>
<comment type="caution">
    <text evidence="14">The sequence shown here is derived from an EMBL/GenBank/DDBJ whole genome shotgun (WGS) entry which is preliminary data.</text>
</comment>
<evidence type="ECO:0000256" key="4">
    <source>
        <dbReference type="ARBA" id="ARBA00020910"/>
    </source>
</evidence>
<keyword evidence="7 12" id="KW-0479">Metal-binding</keyword>
<evidence type="ECO:0000256" key="1">
    <source>
        <dbReference type="ARBA" id="ARBA00004496"/>
    </source>
</evidence>
<keyword evidence="9 13" id="KW-0805">Transcription regulation</keyword>
<feature type="binding site" evidence="12">
    <location>
        <position position="131"/>
    </location>
    <ligand>
        <name>Fe cation</name>
        <dbReference type="ChEBI" id="CHEBI:24875"/>
    </ligand>
</feature>
<dbReference type="RefSeq" id="WP_053249270.1">
    <property type="nucleotide sequence ID" value="NZ_LGAP01000006.1"/>
</dbReference>
<evidence type="ECO:0000256" key="12">
    <source>
        <dbReference type="PIRSR" id="PIRSR602481-2"/>
    </source>
</evidence>
<evidence type="ECO:0000256" key="9">
    <source>
        <dbReference type="ARBA" id="ARBA00023015"/>
    </source>
</evidence>
<gene>
    <name evidence="13" type="primary">fur</name>
    <name evidence="14" type="ORF">AC244_13160</name>
</gene>
<feature type="binding site" evidence="12">
    <location>
        <position position="114"/>
    </location>
    <ligand>
        <name>Fe cation</name>
        <dbReference type="ChEBI" id="CHEBI:24875"/>
    </ligand>
</feature>
<dbReference type="AlphaFoldDB" id="A0A0L8BW15"/>
<name>A0A0L8BW15_ENSAD</name>
<dbReference type="Gene3D" id="3.30.1490.190">
    <property type="match status" value="1"/>
</dbReference>
<dbReference type="Proteomes" id="UP000037425">
    <property type="component" value="Unassembled WGS sequence"/>
</dbReference>
<comment type="cofactor">
    <cofactor evidence="12">
        <name>Mn(2+)</name>
        <dbReference type="ChEBI" id="CHEBI:29035"/>
    </cofactor>
    <cofactor evidence="12">
        <name>Fe(2+)</name>
        <dbReference type="ChEBI" id="CHEBI:29033"/>
    </cofactor>
    <text evidence="12">Binds 1 Mn(2+) or Fe(2+) ion per subunit.</text>
</comment>